<feature type="compositionally biased region" description="Basic and acidic residues" evidence="1">
    <location>
        <begin position="41"/>
        <end position="51"/>
    </location>
</feature>
<reference evidence="2 3" key="1">
    <citation type="submission" date="2016-10" db="EMBL/GenBank/DDBJ databases">
        <title>Genome sequence of the basidiomycete white-rot fungus Trametes pubescens.</title>
        <authorList>
            <person name="Makela M.R."/>
            <person name="Granchi Z."/>
            <person name="Peng M."/>
            <person name="De Vries R.P."/>
            <person name="Grigoriev I."/>
            <person name="Riley R."/>
            <person name="Hilden K."/>
        </authorList>
    </citation>
    <scope>NUCLEOTIDE SEQUENCE [LARGE SCALE GENOMIC DNA]</scope>
    <source>
        <strain evidence="2 3">FBCC735</strain>
    </source>
</reference>
<evidence type="ECO:0000256" key="1">
    <source>
        <dbReference type="SAM" id="MobiDB-lite"/>
    </source>
</evidence>
<accession>A0A1M2VE55</accession>
<evidence type="ECO:0000313" key="3">
    <source>
        <dbReference type="Proteomes" id="UP000184267"/>
    </source>
</evidence>
<name>A0A1M2VE55_TRAPU</name>
<evidence type="ECO:0000313" key="2">
    <source>
        <dbReference type="EMBL" id="OJT05827.1"/>
    </source>
</evidence>
<protein>
    <submittedName>
        <fullName evidence="2">Uncharacterized protein</fullName>
    </submittedName>
</protein>
<keyword evidence="3" id="KW-1185">Reference proteome</keyword>
<dbReference type="AlphaFoldDB" id="A0A1M2VE55"/>
<proteinExistence type="predicted"/>
<gene>
    <name evidence="2" type="ORF">TRAPUB_3322</name>
</gene>
<dbReference type="Proteomes" id="UP000184267">
    <property type="component" value="Unassembled WGS sequence"/>
</dbReference>
<feature type="region of interest" description="Disordered" evidence="1">
    <location>
        <begin position="1"/>
        <end position="51"/>
    </location>
</feature>
<organism evidence="2 3">
    <name type="scientific">Trametes pubescens</name>
    <name type="common">White-rot fungus</name>
    <dbReference type="NCBI Taxonomy" id="154538"/>
    <lineage>
        <taxon>Eukaryota</taxon>
        <taxon>Fungi</taxon>
        <taxon>Dikarya</taxon>
        <taxon>Basidiomycota</taxon>
        <taxon>Agaricomycotina</taxon>
        <taxon>Agaricomycetes</taxon>
        <taxon>Polyporales</taxon>
        <taxon>Polyporaceae</taxon>
        <taxon>Trametes</taxon>
    </lineage>
</organism>
<dbReference type="EMBL" id="MNAD01001375">
    <property type="protein sequence ID" value="OJT05827.1"/>
    <property type="molecule type" value="Genomic_DNA"/>
</dbReference>
<sequence>MPAPQQPTQAGKPIRGQKKLGSHAVFGNGGGSVDSNNGVELKLDDRHEWRS</sequence>
<comment type="caution">
    <text evidence="2">The sequence shown here is derived from an EMBL/GenBank/DDBJ whole genome shotgun (WGS) entry which is preliminary data.</text>
</comment>